<gene>
    <name evidence="1" type="ORF">HHK36_007380</name>
</gene>
<evidence type="ECO:0000313" key="2">
    <source>
        <dbReference type="Proteomes" id="UP000655225"/>
    </source>
</evidence>
<accession>A0A834ZMI3</accession>
<dbReference type="PANTHER" id="PTHR48037:SF1">
    <property type="entry name" value="RRM DOMAIN-CONTAINING PROTEIN"/>
    <property type="match status" value="1"/>
</dbReference>
<proteinExistence type="predicted"/>
<protein>
    <submittedName>
        <fullName evidence="1">Uncharacterized protein</fullName>
    </submittedName>
</protein>
<organism evidence="1 2">
    <name type="scientific">Tetracentron sinense</name>
    <name type="common">Spur-leaf</name>
    <dbReference type="NCBI Taxonomy" id="13715"/>
    <lineage>
        <taxon>Eukaryota</taxon>
        <taxon>Viridiplantae</taxon>
        <taxon>Streptophyta</taxon>
        <taxon>Embryophyta</taxon>
        <taxon>Tracheophyta</taxon>
        <taxon>Spermatophyta</taxon>
        <taxon>Magnoliopsida</taxon>
        <taxon>Trochodendrales</taxon>
        <taxon>Trochodendraceae</taxon>
        <taxon>Tetracentron</taxon>
    </lineage>
</organism>
<evidence type="ECO:0000313" key="1">
    <source>
        <dbReference type="EMBL" id="KAF8408235.1"/>
    </source>
</evidence>
<reference evidence="1 2" key="1">
    <citation type="submission" date="2020-04" db="EMBL/GenBank/DDBJ databases">
        <title>Plant Genome Project.</title>
        <authorList>
            <person name="Zhang R.-G."/>
        </authorList>
    </citation>
    <scope>NUCLEOTIDE SEQUENCE [LARGE SCALE GENOMIC DNA]</scope>
    <source>
        <strain evidence="1">YNK0</strain>
        <tissue evidence="1">Leaf</tissue>
    </source>
</reference>
<dbReference type="OrthoDB" id="193499at2759"/>
<dbReference type="PANTHER" id="PTHR48037">
    <property type="entry name" value="ATPASE E1"/>
    <property type="match status" value="1"/>
</dbReference>
<name>A0A834ZMI3_TETSI</name>
<comment type="caution">
    <text evidence="1">The sequence shown here is derived from an EMBL/GenBank/DDBJ whole genome shotgun (WGS) entry which is preliminary data.</text>
</comment>
<dbReference type="AlphaFoldDB" id="A0A834ZMI3"/>
<keyword evidence="2" id="KW-1185">Reference proteome</keyword>
<dbReference type="OMA" id="WADADSW"/>
<sequence length="90" mass="10500">MDNADLYGRFLTLNYALPEKIKGGLQGCAAQPIWADADSWFEHQQQEEEMQLLKVENQAAMQGGARARREGRRIREATIPWQWQKQKQRL</sequence>
<dbReference type="EMBL" id="JABCRI010000004">
    <property type="protein sequence ID" value="KAF8408235.1"/>
    <property type="molecule type" value="Genomic_DNA"/>
</dbReference>
<dbReference type="Proteomes" id="UP000655225">
    <property type="component" value="Unassembled WGS sequence"/>
</dbReference>